<feature type="compositionally biased region" description="Acidic residues" evidence="1">
    <location>
        <begin position="72"/>
        <end position="85"/>
    </location>
</feature>
<dbReference type="Proteomes" id="UP000724874">
    <property type="component" value="Unassembled WGS sequence"/>
</dbReference>
<organism evidence="2 3">
    <name type="scientific">Gymnopilus junonius</name>
    <name type="common">Spectacular rustgill mushroom</name>
    <name type="synonym">Gymnopilus spectabilis subsp. junonius</name>
    <dbReference type="NCBI Taxonomy" id="109634"/>
    <lineage>
        <taxon>Eukaryota</taxon>
        <taxon>Fungi</taxon>
        <taxon>Dikarya</taxon>
        <taxon>Basidiomycota</taxon>
        <taxon>Agaricomycotina</taxon>
        <taxon>Agaricomycetes</taxon>
        <taxon>Agaricomycetidae</taxon>
        <taxon>Agaricales</taxon>
        <taxon>Agaricineae</taxon>
        <taxon>Hymenogastraceae</taxon>
        <taxon>Gymnopilus</taxon>
    </lineage>
</organism>
<evidence type="ECO:0000256" key="1">
    <source>
        <dbReference type="SAM" id="MobiDB-lite"/>
    </source>
</evidence>
<feature type="compositionally biased region" description="Pro residues" evidence="1">
    <location>
        <begin position="143"/>
        <end position="159"/>
    </location>
</feature>
<comment type="caution">
    <text evidence="2">The sequence shown here is derived from an EMBL/GenBank/DDBJ whole genome shotgun (WGS) entry which is preliminary data.</text>
</comment>
<feature type="region of interest" description="Disordered" evidence="1">
    <location>
        <begin position="1"/>
        <end position="223"/>
    </location>
</feature>
<feature type="compositionally biased region" description="Basic and acidic residues" evidence="1">
    <location>
        <begin position="103"/>
        <end position="116"/>
    </location>
</feature>
<feature type="compositionally biased region" description="Low complexity" evidence="1">
    <location>
        <begin position="494"/>
        <end position="506"/>
    </location>
</feature>
<feature type="compositionally biased region" description="Polar residues" evidence="1">
    <location>
        <begin position="337"/>
        <end position="349"/>
    </location>
</feature>
<name>A0A9P5NZ36_GYMJU</name>
<sequence length="646" mass="68788">MATSPSNRSVQSNSGNLQAPAQGSSTNFKQQRRMTSPAGFNLAPPSDGRKPSSRPPSPLRNGFVLNSSTGIDPDDESDEEDEDDGVIAPKSPGMLSDAELEAEAERERERGRREAEAILTREAQQRRLLEDRVLEVMETTRSLPPPPSRSQTLPNPPSPSNSQKDPSWWQAAKNRLTPSKEPLTLLSNDPAYANLYVPVTPPTRKPVPSASDSLASSPSREAPPLYAQFNAQGTLDVPGTLLTIAKRFEKLEKWTVGHVRALEERMNDVERWLVDKETKKEEIPSTKETKAAKSHPEVEHDLQDMREEISELQGRVGELGREMAKLATAPSRLASGPNPQTASVTSGHQQMLVEQLTGGSLSGTPHLRRMSSTALESTSPPLVSNKTPSGTRLPYPQGDYTSPPDACSGCCPTPSGNGLPPPKQSSKRQTSVSPTPRKRYTVALGGPIVAPDELSSNAAIPAAAEPQPPVQHGSTVDDDDDDDEENEFAGETIGKSAASKLASSGLFSGGPGMGDYKLATPNTAPATTTSPSSLSNRRLRAQSAYGFSSIPGSGNTTTEAALSTPSVAPLRLKARSKSTERLSTGSGTGDGMVSALAGPGQNKFVDPLVLRKQSKEALTKPIAMPRPVGKVPVGQLVAFFDGEVKK</sequence>
<dbReference type="OrthoDB" id="3269842at2759"/>
<feature type="region of interest" description="Disordered" evidence="1">
    <location>
        <begin position="279"/>
        <end position="300"/>
    </location>
</feature>
<feature type="region of interest" description="Disordered" evidence="1">
    <location>
        <begin position="325"/>
        <end position="598"/>
    </location>
</feature>
<reference evidence="2" key="1">
    <citation type="submission" date="2020-11" db="EMBL/GenBank/DDBJ databases">
        <authorList>
            <consortium name="DOE Joint Genome Institute"/>
            <person name="Ahrendt S."/>
            <person name="Riley R."/>
            <person name="Andreopoulos W."/>
            <person name="LaButti K."/>
            <person name="Pangilinan J."/>
            <person name="Ruiz-duenas F.J."/>
            <person name="Barrasa J.M."/>
            <person name="Sanchez-Garcia M."/>
            <person name="Camarero S."/>
            <person name="Miyauchi S."/>
            <person name="Serrano A."/>
            <person name="Linde D."/>
            <person name="Babiker R."/>
            <person name="Drula E."/>
            <person name="Ayuso-Fernandez I."/>
            <person name="Pacheco R."/>
            <person name="Padilla G."/>
            <person name="Ferreira P."/>
            <person name="Barriuso J."/>
            <person name="Kellner H."/>
            <person name="Castanera R."/>
            <person name="Alfaro M."/>
            <person name="Ramirez L."/>
            <person name="Pisabarro A.G."/>
            <person name="Kuo A."/>
            <person name="Tritt A."/>
            <person name="Lipzen A."/>
            <person name="He G."/>
            <person name="Yan M."/>
            <person name="Ng V."/>
            <person name="Cullen D."/>
            <person name="Martin F."/>
            <person name="Rosso M.-N."/>
            <person name="Henrissat B."/>
            <person name="Hibbett D."/>
            <person name="Martinez A.T."/>
            <person name="Grigoriev I.V."/>
        </authorList>
    </citation>
    <scope>NUCLEOTIDE SEQUENCE</scope>
    <source>
        <strain evidence="2">AH 44721</strain>
    </source>
</reference>
<feature type="compositionally biased region" description="Low complexity" evidence="1">
    <location>
        <begin position="206"/>
        <end position="219"/>
    </location>
</feature>
<proteinExistence type="predicted"/>
<accession>A0A9P5NZ36</accession>
<dbReference type="AlphaFoldDB" id="A0A9P5NZ36"/>
<feature type="compositionally biased region" description="Polar residues" evidence="1">
    <location>
        <begin position="370"/>
        <end position="390"/>
    </location>
</feature>
<gene>
    <name evidence="2" type="ORF">CPB84DRAFT_1812952</name>
</gene>
<keyword evidence="3" id="KW-1185">Reference proteome</keyword>
<dbReference type="EMBL" id="JADNYJ010000008">
    <property type="protein sequence ID" value="KAF8909738.1"/>
    <property type="molecule type" value="Genomic_DNA"/>
</dbReference>
<feature type="compositionally biased region" description="Basic and acidic residues" evidence="1">
    <location>
        <begin position="123"/>
        <end position="135"/>
    </location>
</feature>
<feature type="compositionally biased region" description="Polar residues" evidence="1">
    <location>
        <begin position="1"/>
        <end position="29"/>
    </location>
</feature>
<evidence type="ECO:0000313" key="3">
    <source>
        <dbReference type="Proteomes" id="UP000724874"/>
    </source>
</evidence>
<protein>
    <submittedName>
        <fullName evidence="2">Uncharacterized protein</fullName>
    </submittedName>
</protein>
<evidence type="ECO:0000313" key="2">
    <source>
        <dbReference type="EMBL" id="KAF8909738.1"/>
    </source>
</evidence>
<feature type="compositionally biased region" description="Polar residues" evidence="1">
    <location>
        <begin position="550"/>
        <end position="566"/>
    </location>
</feature>
<feature type="compositionally biased region" description="Acidic residues" evidence="1">
    <location>
        <begin position="476"/>
        <end position="488"/>
    </location>
</feature>
<feature type="compositionally biased region" description="Low complexity" evidence="1">
    <location>
        <begin position="518"/>
        <end position="536"/>
    </location>
</feature>